<dbReference type="Pfam" id="PF03061">
    <property type="entry name" value="4HBT"/>
    <property type="match status" value="1"/>
</dbReference>
<dbReference type="InterPro" id="IPR003736">
    <property type="entry name" value="PAAI_dom"/>
</dbReference>
<evidence type="ECO:0000313" key="4">
    <source>
        <dbReference type="EMBL" id="MFC4295601.1"/>
    </source>
</evidence>
<comment type="caution">
    <text evidence="4">The sequence shown here is derived from an EMBL/GenBank/DDBJ whole genome shotgun (WGS) entry which is preliminary data.</text>
</comment>
<dbReference type="EC" id="3.1.2.-" evidence="4"/>
<dbReference type="NCBIfam" id="TIGR00369">
    <property type="entry name" value="unchar_dom_1"/>
    <property type="match status" value="1"/>
</dbReference>
<dbReference type="CDD" id="cd03443">
    <property type="entry name" value="PaaI_thioesterase"/>
    <property type="match status" value="1"/>
</dbReference>
<dbReference type="PANTHER" id="PTHR21660">
    <property type="entry name" value="THIOESTERASE SUPERFAMILY MEMBER-RELATED"/>
    <property type="match status" value="1"/>
</dbReference>
<dbReference type="Proteomes" id="UP001595828">
    <property type="component" value="Unassembled WGS sequence"/>
</dbReference>
<dbReference type="Gene3D" id="3.10.129.10">
    <property type="entry name" value="Hotdog Thioesterase"/>
    <property type="match status" value="1"/>
</dbReference>
<dbReference type="InterPro" id="IPR029069">
    <property type="entry name" value="HotDog_dom_sf"/>
</dbReference>
<accession>A0ABV8RTD2</accession>
<dbReference type="SUPFAM" id="SSF54637">
    <property type="entry name" value="Thioesterase/thiol ester dehydrase-isomerase"/>
    <property type="match status" value="1"/>
</dbReference>
<comment type="similarity">
    <text evidence="1">Belongs to the thioesterase PaaI family.</text>
</comment>
<dbReference type="PANTHER" id="PTHR21660:SF1">
    <property type="entry name" value="ACYL-COENZYME A THIOESTERASE 13"/>
    <property type="match status" value="1"/>
</dbReference>
<organism evidence="4 5">
    <name type="scientific">Novosphingobium tardum</name>
    <dbReference type="NCBI Taxonomy" id="1538021"/>
    <lineage>
        <taxon>Bacteria</taxon>
        <taxon>Pseudomonadati</taxon>
        <taxon>Pseudomonadota</taxon>
        <taxon>Alphaproteobacteria</taxon>
        <taxon>Sphingomonadales</taxon>
        <taxon>Sphingomonadaceae</taxon>
        <taxon>Novosphingobium</taxon>
    </lineage>
</organism>
<protein>
    <submittedName>
        <fullName evidence="4">PaaI family thioesterase</fullName>
        <ecNumber evidence="4">3.1.2.-</ecNumber>
    </submittedName>
</protein>
<name>A0ABV8RTD2_9SPHN</name>
<proteinExistence type="inferred from homology"/>
<dbReference type="EMBL" id="JBHSDR010000006">
    <property type="protein sequence ID" value="MFC4295601.1"/>
    <property type="molecule type" value="Genomic_DNA"/>
</dbReference>
<dbReference type="InterPro" id="IPR006683">
    <property type="entry name" value="Thioestr_dom"/>
</dbReference>
<gene>
    <name evidence="4" type="ORF">ACFO0A_11095</name>
</gene>
<keyword evidence="2 4" id="KW-0378">Hydrolase</keyword>
<dbReference type="GO" id="GO:0016787">
    <property type="term" value="F:hydrolase activity"/>
    <property type="evidence" value="ECO:0007669"/>
    <property type="project" value="UniProtKB-KW"/>
</dbReference>
<evidence type="ECO:0000313" key="5">
    <source>
        <dbReference type="Proteomes" id="UP001595828"/>
    </source>
</evidence>
<keyword evidence="5" id="KW-1185">Reference proteome</keyword>
<feature type="domain" description="Thioesterase" evidence="3">
    <location>
        <begin position="51"/>
        <end position="125"/>
    </location>
</feature>
<dbReference type="InterPro" id="IPR039298">
    <property type="entry name" value="ACOT13"/>
</dbReference>
<evidence type="ECO:0000256" key="2">
    <source>
        <dbReference type="ARBA" id="ARBA00022801"/>
    </source>
</evidence>
<sequence length="137" mass="14415">MTEIAAPPGFKSAGFSPGFLDRGGPYFLGKGLEGTIVGMRVEEGHLNYQDVAHGGVLTTLADVALSFVLFASEKPPLPVATATLTVNFLGGARLGDWLEAEARIDRIGKRLGYASGTIRCGDTVVATMSGVFSILRR</sequence>
<evidence type="ECO:0000259" key="3">
    <source>
        <dbReference type="Pfam" id="PF03061"/>
    </source>
</evidence>
<evidence type="ECO:0000256" key="1">
    <source>
        <dbReference type="ARBA" id="ARBA00008324"/>
    </source>
</evidence>
<reference evidence="5" key="1">
    <citation type="journal article" date="2019" name="Int. J. Syst. Evol. Microbiol.">
        <title>The Global Catalogue of Microorganisms (GCM) 10K type strain sequencing project: providing services to taxonomists for standard genome sequencing and annotation.</title>
        <authorList>
            <consortium name="The Broad Institute Genomics Platform"/>
            <consortium name="The Broad Institute Genome Sequencing Center for Infectious Disease"/>
            <person name="Wu L."/>
            <person name="Ma J."/>
        </authorList>
    </citation>
    <scope>NUCLEOTIDE SEQUENCE [LARGE SCALE GENOMIC DNA]</scope>
    <source>
        <strain evidence="5">CGMCC 1.12989</strain>
    </source>
</reference>
<dbReference type="RefSeq" id="WP_379539070.1">
    <property type="nucleotide sequence ID" value="NZ_JBHSDR010000006.1"/>
</dbReference>